<keyword evidence="5" id="KW-0560">Oxidoreductase</keyword>
<evidence type="ECO:0000256" key="5">
    <source>
        <dbReference type="ARBA" id="ARBA00023002"/>
    </source>
</evidence>
<comment type="cofactor">
    <cofactor evidence="1">
        <name>Zn(2+)</name>
        <dbReference type="ChEBI" id="CHEBI:29105"/>
    </cofactor>
</comment>
<feature type="domain" description="Alcohol dehydrogenase-like C-terminal" evidence="6">
    <location>
        <begin position="169"/>
        <end position="283"/>
    </location>
</feature>
<evidence type="ECO:0000259" key="7">
    <source>
        <dbReference type="Pfam" id="PF08240"/>
    </source>
</evidence>
<dbReference type="Pfam" id="PF08240">
    <property type="entry name" value="ADH_N"/>
    <property type="match status" value="1"/>
</dbReference>
<dbReference type="Proteomes" id="UP001589867">
    <property type="component" value="Unassembled WGS sequence"/>
</dbReference>
<gene>
    <name evidence="8" type="ORF">ACFFIA_00835</name>
</gene>
<comment type="caution">
    <text evidence="8">The sequence shown here is derived from an EMBL/GenBank/DDBJ whole genome shotgun (WGS) entry which is preliminary data.</text>
</comment>
<keyword evidence="3" id="KW-0479">Metal-binding</keyword>
<dbReference type="InterPro" id="IPR013154">
    <property type="entry name" value="ADH-like_N"/>
</dbReference>
<keyword evidence="4" id="KW-0862">Zinc</keyword>
<evidence type="ECO:0000313" key="8">
    <source>
        <dbReference type="EMBL" id="MFC0526208.1"/>
    </source>
</evidence>
<dbReference type="Gene3D" id="3.90.180.10">
    <property type="entry name" value="Medium-chain alcohol dehydrogenases, catalytic domain"/>
    <property type="match status" value="1"/>
</dbReference>
<organism evidence="8 9">
    <name type="scientific">Phytohabitans kaempferiae</name>
    <dbReference type="NCBI Taxonomy" id="1620943"/>
    <lineage>
        <taxon>Bacteria</taxon>
        <taxon>Bacillati</taxon>
        <taxon>Actinomycetota</taxon>
        <taxon>Actinomycetes</taxon>
        <taxon>Micromonosporales</taxon>
        <taxon>Micromonosporaceae</taxon>
    </lineage>
</organism>
<sequence length="340" mass="35434">MRVARLHGVGDIRVSDEPMPAVGPDESLVRVTAVGLCGSDLHWYTEGGIGDARLAQPLVVGHEMAGVVEDGPRQGERVAIDPAIPCERCDPCGRGHRNLCLAIRFAGHGTLDGGLREYLAWPSARLHTLPDELSDADGAMLEPLGVALHSLDLAHLRLGMTVGVFGCGPIGLLLVQLAQLMGARAVYATEPLPHRQRAAEAFGASLVDNPDGLDVDVAFEVAGTDPAVEAAMVAAAPAARVVLVGIPDGDTTTFPASVARRKGLTIAMVRRMKETYPRAIDLVRRGLVDVSTVVSARHPLDETGDAFEAAVARHGLKVVVEPTTPVAPGEGPAAGSASPA</sequence>
<protein>
    <submittedName>
        <fullName evidence="8">Zinc-binding dehydrogenase</fullName>
    </submittedName>
</protein>
<evidence type="ECO:0000313" key="9">
    <source>
        <dbReference type="Proteomes" id="UP001589867"/>
    </source>
</evidence>
<evidence type="ECO:0000256" key="4">
    <source>
        <dbReference type="ARBA" id="ARBA00022833"/>
    </source>
</evidence>
<dbReference type="RefSeq" id="WP_377243704.1">
    <property type="nucleotide sequence ID" value="NZ_JBHLUH010000003.1"/>
</dbReference>
<dbReference type="Pfam" id="PF00107">
    <property type="entry name" value="ADH_zinc_N"/>
    <property type="match status" value="1"/>
</dbReference>
<evidence type="ECO:0000256" key="3">
    <source>
        <dbReference type="ARBA" id="ARBA00022723"/>
    </source>
</evidence>
<evidence type="ECO:0000259" key="6">
    <source>
        <dbReference type="Pfam" id="PF00107"/>
    </source>
</evidence>
<feature type="domain" description="Alcohol dehydrogenase-like N-terminal" evidence="7">
    <location>
        <begin position="23"/>
        <end position="131"/>
    </location>
</feature>
<evidence type="ECO:0000256" key="2">
    <source>
        <dbReference type="ARBA" id="ARBA00008072"/>
    </source>
</evidence>
<dbReference type="InterPro" id="IPR011032">
    <property type="entry name" value="GroES-like_sf"/>
</dbReference>
<evidence type="ECO:0000256" key="1">
    <source>
        <dbReference type="ARBA" id="ARBA00001947"/>
    </source>
</evidence>
<name>A0ABV6LUX3_9ACTN</name>
<dbReference type="PANTHER" id="PTHR43161">
    <property type="entry name" value="SORBITOL DEHYDROGENASE"/>
    <property type="match status" value="1"/>
</dbReference>
<dbReference type="InterPro" id="IPR013149">
    <property type="entry name" value="ADH-like_C"/>
</dbReference>
<reference evidence="8 9" key="1">
    <citation type="submission" date="2024-09" db="EMBL/GenBank/DDBJ databases">
        <authorList>
            <person name="Sun Q."/>
            <person name="Mori K."/>
        </authorList>
    </citation>
    <scope>NUCLEOTIDE SEQUENCE [LARGE SCALE GENOMIC DNA]</scope>
    <source>
        <strain evidence="8 9">TBRC 3947</strain>
    </source>
</reference>
<keyword evidence="9" id="KW-1185">Reference proteome</keyword>
<dbReference type="Gene3D" id="3.40.50.720">
    <property type="entry name" value="NAD(P)-binding Rossmann-like Domain"/>
    <property type="match status" value="1"/>
</dbReference>
<accession>A0ABV6LUX3</accession>
<dbReference type="EMBL" id="JBHLUH010000003">
    <property type="protein sequence ID" value="MFC0526208.1"/>
    <property type="molecule type" value="Genomic_DNA"/>
</dbReference>
<dbReference type="SUPFAM" id="SSF50129">
    <property type="entry name" value="GroES-like"/>
    <property type="match status" value="1"/>
</dbReference>
<dbReference type="InterPro" id="IPR036291">
    <property type="entry name" value="NAD(P)-bd_dom_sf"/>
</dbReference>
<comment type="similarity">
    <text evidence="2">Belongs to the zinc-containing alcohol dehydrogenase family.</text>
</comment>
<dbReference type="SUPFAM" id="SSF51735">
    <property type="entry name" value="NAD(P)-binding Rossmann-fold domains"/>
    <property type="match status" value="1"/>
</dbReference>
<proteinExistence type="inferred from homology"/>
<dbReference type="PANTHER" id="PTHR43161:SF9">
    <property type="entry name" value="SORBITOL DEHYDROGENASE"/>
    <property type="match status" value="1"/>
</dbReference>